<accession>A0A7S4I4Y4</accession>
<evidence type="ECO:0000313" key="2">
    <source>
        <dbReference type="EMBL" id="CAE2218770.1"/>
    </source>
</evidence>
<organism evidence="2">
    <name type="scientific">Vannella robusta</name>
    <dbReference type="NCBI Taxonomy" id="1487602"/>
    <lineage>
        <taxon>Eukaryota</taxon>
        <taxon>Amoebozoa</taxon>
        <taxon>Discosea</taxon>
        <taxon>Flabellinia</taxon>
        <taxon>Vannellidae</taxon>
        <taxon>Vannella</taxon>
    </lineage>
</organism>
<proteinExistence type="predicted"/>
<reference evidence="2" key="1">
    <citation type="submission" date="2021-01" db="EMBL/GenBank/DDBJ databases">
        <authorList>
            <person name="Corre E."/>
            <person name="Pelletier E."/>
            <person name="Niang G."/>
            <person name="Scheremetjew M."/>
            <person name="Finn R."/>
            <person name="Kale V."/>
            <person name="Holt S."/>
            <person name="Cochrane G."/>
            <person name="Meng A."/>
            <person name="Brown T."/>
            <person name="Cohen L."/>
        </authorList>
    </citation>
    <scope>NUCLEOTIDE SEQUENCE</scope>
    <source>
        <strain evidence="2">DIVA3 518/3/11/1/6</strain>
    </source>
</reference>
<keyword evidence="1" id="KW-0732">Signal</keyword>
<gene>
    <name evidence="2" type="ORF">VSP0166_LOCUS8240</name>
</gene>
<evidence type="ECO:0008006" key="3">
    <source>
        <dbReference type="Google" id="ProtNLM"/>
    </source>
</evidence>
<protein>
    <recommendedName>
        <fullName evidence="3">HYR domain-containing protein</fullName>
    </recommendedName>
</protein>
<evidence type="ECO:0000256" key="1">
    <source>
        <dbReference type="SAM" id="SignalP"/>
    </source>
</evidence>
<dbReference type="AlphaFoldDB" id="A0A7S4I4Y4"/>
<name>A0A7S4I4Y4_9EUKA</name>
<feature type="signal peptide" evidence="1">
    <location>
        <begin position="1"/>
        <end position="18"/>
    </location>
</feature>
<dbReference type="EMBL" id="HBKP01011779">
    <property type="protein sequence ID" value="CAE2218770.1"/>
    <property type="molecule type" value="Transcribed_RNA"/>
</dbReference>
<sequence length="190" mass="20331">MVVKILFSVFCFAVLCASTTIVIERPAVDLMVACGPNVEAQYYAFLDDHGEAAANSSCSSSISWYNDAPCDIQTTSCYESIFVVFIATDNCGSYAQTNATFFVIDESPPTVVTPPVDVTIPCDQNTRNEVNAYLISSGGAKFSDYCSSFSITNSFYPISSGESETISFTATDTCGNSVTTQAVLTLAPCY</sequence>
<feature type="chain" id="PRO_5030768008" description="HYR domain-containing protein" evidence="1">
    <location>
        <begin position="19"/>
        <end position="190"/>
    </location>
</feature>